<evidence type="ECO:0000259" key="2">
    <source>
        <dbReference type="Pfam" id="PF14332"/>
    </source>
</evidence>
<feature type="domain" description="PatA-like N-terminal" evidence="2">
    <location>
        <begin position="484"/>
        <end position="637"/>
    </location>
</feature>
<feature type="compositionally biased region" description="Low complexity" evidence="1">
    <location>
        <begin position="105"/>
        <end position="114"/>
    </location>
</feature>
<organism evidence="3 4">
    <name type="scientific">Anaeromyxobacter diazotrophicus</name>
    <dbReference type="NCBI Taxonomy" id="2590199"/>
    <lineage>
        <taxon>Bacteria</taxon>
        <taxon>Pseudomonadati</taxon>
        <taxon>Myxococcota</taxon>
        <taxon>Myxococcia</taxon>
        <taxon>Myxococcales</taxon>
        <taxon>Cystobacterineae</taxon>
        <taxon>Anaeromyxobacteraceae</taxon>
        <taxon>Anaeromyxobacter</taxon>
    </lineage>
</organism>
<evidence type="ECO:0000313" key="3">
    <source>
        <dbReference type="EMBL" id="GEJ56704.1"/>
    </source>
</evidence>
<feature type="region of interest" description="Disordered" evidence="1">
    <location>
        <begin position="95"/>
        <end position="125"/>
    </location>
</feature>
<name>A0A7I9VJX3_9BACT</name>
<dbReference type="RefSeq" id="WP_176064190.1">
    <property type="nucleotide sequence ID" value="NZ_BJTG01000003.1"/>
</dbReference>
<evidence type="ECO:0000256" key="1">
    <source>
        <dbReference type="SAM" id="MobiDB-lite"/>
    </source>
</evidence>
<comment type="caution">
    <text evidence="3">The sequence shown here is derived from an EMBL/GenBank/DDBJ whole genome shotgun (WGS) entry which is preliminary data.</text>
</comment>
<evidence type="ECO:0000313" key="4">
    <source>
        <dbReference type="Proteomes" id="UP000503640"/>
    </source>
</evidence>
<dbReference type="SUPFAM" id="SSF48452">
    <property type="entry name" value="TPR-like"/>
    <property type="match status" value="1"/>
</dbReference>
<reference evidence="4" key="1">
    <citation type="journal article" date="2020" name="Appl. Environ. Microbiol.">
        <title>Diazotrophic Anaeromyxobacter Isolates from Soils.</title>
        <authorList>
            <person name="Masuda Y."/>
            <person name="Yamanaka H."/>
            <person name="Xu Z.X."/>
            <person name="Shiratori Y."/>
            <person name="Aono T."/>
            <person name="Amachi S."/>
            <person name="Senoo K."/>
            <person name="Itoh H."/>
        </authorList>
    </citation>
    <scope>NUCLEOTIDE SEQUENCE [LARGE SCALE GENOMIC DNA]</scope>
    <source>
        <strain evidence="4">R267</strain>
    </source>
</reference>
<dbReference type="EMBL" id="BJTG01000003">
    <property type="protein sequence ID" value="GEJ56704.1"/>
    <property type="molecule type" value="Genomic_DNA"/>
</dbReference>
<proteinExistence type="predicted"/>
<accession>A0A7I9VJX3</accession>
<dbReference type="InterPro" id="IPR011990">
    <property type="entry name" value="TPR-like_helical_dom_sf"/>
</dbReference>
<gene>
    <name evidence="3" type="ORF">AMYX_14450</name>
</gene>
<dbReference type="InterPro" id="IPR025497">
    <property type="entry name" value="PatA-like_N"/>
</dbReference>
<dbReference type="Gene3D" id="1.25.40.10">
    <property type="entry name" value="Tetratricopeptide repeat domain"/>
    <property type="match status" value="1"/>
</dbReference>
<keyword evidence="4" id="KW-1185">Reference proteome</keyword>
<dbReference type="AlphaFoldDB" id="A0A7I9VJX3"/>
<dbReference type="Proteomes" id="UP000503640">
    <property type="component" value="Unassembled WGS sequence"/>
</dbReference>
<protein>
    <recommendedName>
        <fullName evidence="2">PatA-like N-terminal domain-containing protein</fullName>
    </recommendedName>
</protein>
<sequence length="646" mass="66422">MSRAPLFEGLTEVRGTLGADLRGQLTAPITGDAGLTREHAGAMAIALAELGALGETAGLGQLELVVAGAPTRQLVAAPRAGAFLMVAVDPAKPTSRVEKALRDGSPAPASGPASSAPPPLPVAPAQRDPWAALRLALARGQLAEAAACQRDLGQAPPGAGAEPLEPAERERALATLLDAVATAQAGDVVGCARKLQDLARPAQANLSLRWAAHHWTGRAALQGGSLDAARTHAKEALTLSRQLDGAAKAVSQWFAGELLSRSADASQGLRWLAEARAAFARLGEGWAVARTWLAEARIHAAGHDEASAAGAARRALEADATFEEPALFLARRALARGDLAAAELELPPQGSVAAGCARALLDVVRAGQVTQAEVTELVHQEELPPSAATLHALERLANAAPTFAQARAALGWALLRRGKYAEASVVLRVLLGQQLAPAVRASVEAALACATRALPAPEGVPVLARSAPATPAPAPTPRPGAVFSGQLSVFALPDLLEFLRAGKRTGLLTFSGAAGLGSLRFNAGRITGASSPAAPGLGQLLVQERKVTPLTLRAAASAQDDSDEALGARLVRDGAVPVAAVEDALRRGVELAVRELVGWKEGEFAFEETAPAPPARPGVELDPQGVLLNIFKELDESSRPAAARQP</sequence>
<dbReference type="Pfam" id="PF14332">
    <property type="entry name" value="DUF4388"/>
    <property type="match status" value="1"/>
</dbReference>